<evidence type="ECO:0000313" key="3">
    <source>
        <dbReference type="EMBL" id="QOL01093.1"/>
    </source>
</evidence>
<reference evidence="3" key="1">
    <citation type="journal article" date="2020" name="Microb. Ecol.">
        <title>The Under-explored Extracellular Proteome of Aero-Terrestrial Microalgae Provides Clues on Different Mechanisms of Desiccation Tolerance in Non-Model Organisms.</title>
        <authorList>
            <person name="Gonzalez-Hourcade M."/>
            <person name="Del Campo E.M."/>
            <person name="Casano L.M."/>
        </authorList>
    </citation>
    <scope>NUCLEOTIDE SEQUENCE</scope>
    <source>
        <strain evidence="3">SAG 216-12</strain>
    </source>
</reference>
<dbReference type="InterPro" id="IPR023631">
    <property type="entry name" value="Amidase_dom"/>
</dbReference>
<feature type="chain" id="PRO_5029446299" evidence="1">
    <location>
        <begin position="27"/>
        <end position="681"/>
    </location>
</feature>
<feature type="signal peptide" evidence="1">
    <location>
        <begin position="1"/>
        <end position="26"/>
    </location>
</feature>
<protein>
    <submittedName>
        <fullName evidence="3">Putative extracellular protein CSOL_022</fullName>
    </submittedName>
</protein>
<name>A0A7L9QDZ4_9CHLO</name>
<accession>A0A7L9QDZ4</accession>
<evidence type="ECO:0000256" key="1">
    <source>
        <dbReference type="SAM" id="SignalP"/>
    </source>
</evidence>
<keyword evidence="1" id="KW-0732">Signal</keyword>
<dbReference type="Gene3D" id="3.90.1300.10">
    <property type="entry name" value="Amidase signature (AS) domain"/>
    <property type="match status" value="1"/>
</dbReference>
<dbReference type="EMBL" id="MT438846">
    <property type="protein sequence ID" value="QOL01093.1"/>
    <property type="molecule type" value="mRNA"/>
</dbReference>
<proteinExistence type="evidence at transcript level"/>
<dbReference type="PANTHER" id="PTHR42678">
    <property type="entry name" value="AMIDASE"/>
    <property type="match status" value="1"/>
</dbReference>
<dbReference type="PANTHER" id="PTHR42678:SF34">
    <property type="entry name" value="OS04G0183300 PROTEIN"/>
    <property type="match status" value="1"/>
</dbReference>
<dbReference type="InterPro" id="IPR036928">
    <property type="entry name" value="AS_sf"/>
</dbReference>
<dbReference type="Pfam" id="PF01425">
    <property type="entry name" value="Amidase"/>
    <property type="match status" value="1"/>
</dbReference>
<feature type="domain" description="Amidase" evidence="2">
    <location>
        <begin position="85"/>
        <end position="370"/>
    </location>
</feature>
<dbReference type="AlphaFoldDB" id="A0A7L9QDZ4"/>
<organism evidence="3">
    <name type="scientific">Pseudococcomyxa simplex</name>
    <dbReference type="NCBI Taxonomy" id="464287"/>
    <lineage>
        <taxon>Eukaryota</taxon>
        <taxon>Viridiplantae</taxon>
        <taxon>Chlorophyta</taxon>
        <taxon>core chlorophytes</taxon>
        <taxon>Trebouxiophyceae</taxon>
        <taxon>Chlorellales</taxon>
        <taxon>Oocystaceae</taxon>
        <taxon>Pseudococcomyxa</taxon>
    </lineage>
</organism>
<sequence length="681" mass="72170">MVHLHRPAIVFIPIIAIFCSVAGTHAGYTTGDSFTLASNYTTDAVTVAGVAGLCQSGAPVFPVVEATISSVHEAFVDGKMSCSQLVQAYVQRIQAYDKATGLSAVRIINPDLNKEAAAKDQQLQQVRQAGSNGLPGGLFCVPVLVKDNFDTLGMASAAGSAALLDNFASQDAQQVARLKAAGAIVLGKGNMGEWAFSPIFSISSVAGVVRNPYDLDRTPAGSSGGPAAGVAASFALVGLGTDTGNSVRGPASHTALVGMRPTLGLTSRAGIVPLDNTSDISGPLARSVEDVARMLEALAGPDPKDPLTLTNRGLNRTANYTRYLDRGGLKGARVGVLRQVINTAINDTEVMQLFQDALNLMASQGAQIVEDFRIAGNSLGGYDWDGRSGQWWTGSTDAGHWEDINCGAHFKSDLDWYLSSAGTRYRSIQDIADAGLYHPTINSSLAARVAVGYTPADYPTDGMRSAGFVCGCGDYFDNPCRAEFRKRLIESMNNANLDVIVYPTWTNLPRLIGDYFSPDGNDSPQVAPPTGAPAMTVPMGFAQSSGRSPMSTGLQFLARPWDEGRLLRVAFAYEQATMFRRCVSQVTSAITLVFTSAITSALTSTSPQSTLFSMYTLQGRLWAVPEPEAGLRVPISSSKHWVLVRHVTLLGSLSTWIDYAEQVDESLCLGGFSCAGDCRAG</sequence>
<evidence type="ECO:0000259" key="2">
    <source>
        <dbReference type="Pfam" id="PF01425"/>
    </source>
</evidence>
<dbReference type="SUPFAM" id="SSF75304">
    <property type="entry name" value="Amidase signature (AS) enzymes"/>
    <property type="match status" value="1"/>
</dbReference>